<dbReference type="EMBL" id="MTKO01000070">
    <property type="protein sequence ID" value="RWX45950.1"/>
    <property type="molecule type" value="Genomic_DNA"/>
</dbReference>
<protein>
    <submittedName>
        <fullName evidence="2">Uncharacterized protein</fullName>
    </submittedName>
</protein>
<reference evidence="2 3" key="1">
    <citation type="submission" date="2017-01" db="EMBL/GenBank/DDBJ databases">
        <title>The cable genome- insights into the physiology and evolution of filamentous bacteria capable of sulfide oxidation via long distance electron transfer.</title>
        <authorList>
            <person name="Schreiber L."/>
            <person name="Bjerg J.T."/>
            <person name="Boggild A."/>
            <person name="Van De Vossenberg J."/>
            <person name="Meysman F."/>
            <person name="Nielsen L.P."/>
            <person name="Schramm A."/>
            <person name="Kjeldsen K.U."/>
        </authorList>
    </citation>
    <scope>NUCLEOTIDE SEQUENCE [LARGE SCALE GENOMIC DNA]</scope>
    <source>
        <strain evidence="2">MCF</strain>
    </source>
</reference>
<evidence type="ECO:0000313" key="2">
    <source>
        <dbReference type="EMBL" id="RWX45950.1"/>
    </source>
</evidence>
<accession>A0A3S3RR80</accession>
<evidence type="ECO:0000256" key="1">
    <source>
        <dbReference type="SAM" id="MobiDB-lite"/>
    </source>
</evidence>
<dbReference type="AlphaFoldDB" id="A0A3S3RR80"/>
<keyword evidence="3" id="KW-1185">Reference proteome</keyword>
<gene>
    <name evidence="2" type="ORF">H206_00017</name>
</gene>
<feature type="compositionally biased region" description="Basic and acidic residues" evidence="1">
    <location>
        <begin position="1"/>
        <end position="18"/>
    </location>
</feature>
<name>A0A3S3RR80_9BACT</name>
<feature type="region of interest" description="Disordered" evidence="1">
    <location>
        <begin position="1"/>
        <end position="22"/>
    </location>
</feature>
<comment type="caution">
    <text evidence="2">The sequence shown here is derived from an EMBL/GenBank/DDBJ whole genome shotgun (WGS) entry which is preliminary data.</text>
</comment>
<proteinExistence type="predicted"/>
<organism evidence="2 3">
    <name type="scientific">Candidatus Electrothrix aarhusensis</name>
    <dbReference type="NCBI Taxonomy" id="1859131"/>
    <lineage>
        <taxon>Bacteria</taxon>
        <taxon>Pseudomonadati</taxon>
        <taxon>Thermodesulfobacteriota</taxon>
        <taxon>Desulfobulbia</taxon>
        <taxon>Desulfobulbales</taxon>
        <taxon>Desulfobulbaceae</taxon>
        <taxon>Candidatus Electrothrix</taxon>
    </lineage>
</organism>
<evidence type="ECO:0000313" key="3">
    <source>
        <dbReference type="Proteomes" id="UP000287853"/>
    </source>
</evidence>
<sequence>MFKVVRKESATDEKKRGELVGSGDGYVRENDRKVANETERLYISRYIQAFSKKVKLIYFFTMK</sequence>
<dbReference type="Proteomes" id="UP000287853">
    <property type="component" value="Unassembled WGS sequence"/>
</dbReference>